<comment type="caution">
    <text evidence="1">The sequence shown here is derived from an EMBL/GenBank/DDBJ whole genome shotgun (WGS) entry which is preliminary data.</text>
</comment>
<name>A0ABN3HBN6_9ACTN</name>
<keyword evidence="2" id="KW-1185">Reference proteome</keyword>
<organism evidence="1 2">
    <name type="scientific">Dactylosporangium salmoneum</name>
    <dbReference type="NCBI Taxonomy" id="53361"/>
    <lineage>
        <taxon>Bacteria</taxon>
        <taxon>Bacillati</taxon>
        <taxon>Actinomycetota</taxon>
        <taxon>Actinomycetes</taxon>
        <taxon>Micromonosporales</taxon>
        <taxon>Micromonosporaceae</taxon>
        <taxon>Dactylosporangium</taxon>
    </lineage>
</organism>
<reference evidence="1 2" key="1">
    <citation type="journal article" date="2019" name="Int. J. Syst. Evol. Microbiol.">
        <title>The Global Catalogue of Microorganisms (GCM) 10K type strain sequencing project: providing services to taxonomists for standard genome sequencing and annotation.</title>
        <authorList>
            <consortium name="The Broad Institute Genomics Platform"/>
            <consortium name="The Broad Institute Genome Sequencing Center for Infectious Disease"/>
            <person name="Wu L."/>
            <person name="Ma J."/>
        </authorList>
    </citation>
    <scope>NUCLEOTIDE SEQUENCE [LARGE SCALE GENOMIC DNA]</scope>
    <source>
        <strain evidence="1 2">JCM 3272</strain>
    </source>
</reference>
<gene>
    <name evidence="1" type="ORF">GCM10010170_078520</name>
</gene>
<dbReference type="EMBL" id="BAAARV010000078">
    <property type="protein sequence ID" value="GAA2375142.1"/>
    <property type="molecule type" value="Genomic_DNA"/>
</dbReference>
<evidence type="ECO:0000313" key="2">
    <source>
        <dbReference type="Proteomes" id="UP001501444"/>
    </source>
</evidence>
<sequence>MNIKTTASTSTDSWLLINNWPKGWHPRQLESGIMSTYSGPARLILADGTRVPGTASLKTNQPGRPAGWGGTFRPDETTAAVRASGDGVQIELPYEEFGDVAVTGTRRLLATQILMSLAGRGPAPF</sequence>
<dbReference type="Proteomes" id="UP001501444">
    <property type="component" value="Unassembled WGS sequence"/>
</dbReference>
<evidence type="ECO:0000313" key="1">
    <source>
        <dbReference type="EMBL" id="GAA2375142.1"/>
    </source>
</evidence>
<proteinExistence type="predicted"/>
<accession>A0ABN3HBN6</accession>
<protein>
    <submittedName>
        <fullName evidence="1">Uncharacterized protein</fullName>
    </submittedName>
</protein>